<dbReference type="Proteomes" id="UP000309550">
    <property type="component" value="Unassembled WGS sequence"/>
</dbReference>
<proteinExistence type="predicted"/>
<dbReference type="PANTHER" id="PTHR22916">
    <property type="entry name" value="GLYCOSYLTRANSFERASE"/>
    <property type="match status" value="1"/>
</dbReference>
<evidence type="ECO:0000259" key="1">
    <source>
        <dbReference type="Pfam" id="PF00535"/>
    </source>
</evidence>
<dbReference type="SUPFAM" id="SSF53448">
    <property type="entry name" value="Nucleotide-diphospho-sugar transferases"/>
    <property type="match status" value="1"/>
</dbReference>
<evidence type="ECO:0000313" key="3">
    <source>
        <dbReference type="Proteomes" id="UP000309550"/>
    </source>
</evidence>
<dbReference type="EMBL" id="VANS01000005">
    <property type="protein sequence ID" value="TMM50901.1"/>
    <property type="molecule type" value="Genomic_DNA"/>
</dbReference>
<keyword evidence="3" id="KW-1185">Reference proteome</keyword>
<keyword evidence="2" id="KW-0808">Transferase</keyword>
<gene>
    <name evidence="2" type="ORF">FDT80_16750</name>
</gene>
<dbReference type="Pfam" id="PF00535">
    <property type="entry name" value="Glycos_transf_2"/>
    <property type="match status" value="1"/>
</dbReference>
<dbReference type="AlphaFoldDB" id="A0A5S3PBE8"/>
<name>A0A5S3PBE8_9RHOB</name>
<dbReference type="Gene3D" id="3.90.550.10">
    <property type="entry name" value="Spore Coat Polysaccharide Biosynthesis Protein SpsA, Chain A"/>
    <property type="match status" value="1"/>
</dbReference>
<evidence type="ECO:0000313" key="2">
    <source>
        <dbReference type="EMBL" id="TMM50901.1"/>
    </source>
</evidence>
<comment type="caution">
    <text evidence="2">The sequence shown here is derived from an EMBL/GenBank/DDBJ whole genome shotgun (WGS) entry which is preliminary data.</text>
</comment>
<reference evidence="2 3" key="1">
    <citation type="submission" date="2019-05" db="EMBL/GenBank/DDBJ databases">
        <title>Sulfitobacter sabulilitoris sp. nov., isolated from a marine sand.</title>
        <authorList>
            <person name="Yoon J.-H."/>
        </authorList>
    </citation>
    <scope>NUCLEOTIDE SEQUENCE [LARGE SCALE GENOMIC DNA]</scope>
    <source>
        <strain evidence="2 3">HSMS-29</strain>
    </source>
</reference>
<sequence length="310" mass="34116">MAPPDDHRPSPLPRVSVITVTRNLIDAGRQQRFRAAVDCVQAQTCRDIEHVIQDGASTDGTQDLIAGLAAQVAAQPGAVPIRWTSERDANLYDGMNMAIAGARGRYVIFLNSDDLLGGPDTLGRLLDGAAEGSRFVYGSNLRTDDTGNRRHLKRTSTHAIFQRMPFSHNAVLLDRQMLVDLDGHDTQFPVAADYDLFFRMIASGATGVQVDACVSVFHTGGLTADDERVAADYAAVWRKHFAAHLDMSRYSEEDLKGWYRAGAMPVAVTFALWRAYRGVPQMRRAAAHSLGKSLRRALQPWRRARAAKGN</sequence>
<organism evidence="2 3">
    <name type="scientific">Sulfitobacter sabulilitoris</name>
    <dbReference type="NCBI Taxonomy" id="2562655"/>
    <lineage>
        <taxon>Bacteria</taxon>
        <taxon>Pseudomonadati</taxon>
        <taxon>Pseudomonadota</taxon>
        <taxon>Alphaproteobacteria</taxon>
        <taxon>Rhodobacterales</taxon>
        <taxon>Roseobacteraceae</taxon>
        <taxon>Sulfitobacter</taxon>
    </lineage>
</organism>
<feature type="domain" description="Glycosyltransferase 2-like" evidence="1">
    <location>
        <begin position="16"/>
        <end position="166"/>
    </location>
</feature>
<dbReference type="RefSeq" id="WP_138663473.1">
    <property type="nucleotide sequence ID" value="NZ_VANS01000005.1"/>
</dbReference>
<dbReference type="OrthoDB" id="5291101at2"/>
<dbReference type="PANTHER" id="PTHR22916:SF3">
    <property type="entry name" value="UDP-GLCNAC:BETAGAL BETA-1,3-N-ACETYLGLUCOSAMINYLTRANSFERASE-LIKE PROTEIN 1"/>
    <property type="match status" value="1"/>
</dbReference>
<dbReference type="GO" id="GO:0016758">
    <property type="term" value="F:hexosyltransferase activity"/>
    <property type="evidence" value="ECO:0007669"/>
    <property type="project" value="UniProtKB-ARBA"/>
</dbReference>
<dbReference type="InterPro" id="IPR001173">
    <property type="entry name" value="Glyco_trans_2-like"/>
</dbReference>
<protein>
    <submittedName>
        <fullName evidence="2">Glycosyltransferase</fullName>
    </submittedName>
</protein>
<accession>A0A5S3PBE8</accession>
<dbReference type="InterPro" id="IPR029044">
    <property type="entry name" value="Nucleotide-diphossugar_trans"/>
</dbReference>